<sequence length="986" mass="112347">MQRPPLFESDSFIYWKNRFETYVKSKDLDLCHVITDGDLQPIVENSKTNLDEVIPFEKQTDDLKKRLAKNNEAKNGSSQVKDNKIDLLVQQYEQFVISEDESIDSAFARFNTIITSLKALDEGYSSNVRKFLRALHPKWRAKVTTIEESKDLTSLSLDEIIKNLKVHEMIIKKDPEIVKAKVKRKYFALKAKKESSDEECSTSDSEDEEYVMAVRDFKKFFKRRGSWSDSGEEDDEKVKNKPCLVARESSEVCSESSYFSDENSSINDLALDNEYDKLCKMSLKIITKKRLKAIRNSLEKELRELKDKLSTLDKNKGVDLKCIKCQSLKIENEKFKEEALKLSKFEKSTHCLNEMLSNQKPSGDKIKDSGCTKHMTGNRKLFSTYKAYNRGSVIFGSNLCGNIIGKDTISNDSLKIDNVEHVDNLGYSQNSKAYIILNKHTRKVEESLNVTFDETPPPSKTSPLADGDLDEEEAIKVTEKKSLENDIVDETLEMNEIVNIKESRNHPLENVIGNLNQRTLRPQAQNQKFAQILDIPCEGACVFTDKWSLDKLTYGVPTDGPYQTNPPYPDDIISSIQIDREGQVRCIRNEEEINVLEYQILTREIVPTLKPLEEIIRENVFCLGGHRDHVPACLCYMLYCVVPSEKFNLAYYMAKRMEWVTKQKRLILPYGMLLTHLFKVIMNENYELYNESYVLYDRVMNPLATQQERKPRKDHDTRRARHPTSSSSSFDQPSSSHLNDDDDDEDGEGTSRASTPSPICYPSFSFFLPSSYFSNNSIMNSTKASSSNPSKKIKLIIIPPRQQFVNISSDEYVTTTPSPTTTSSSLTPPNAPSKTPSKNQTSSSQENTSSSFQSKLQISPPSSNEPTSPHVLNPLLDNILDVLPRPLNPQPFQSHPSLDITLSLSPITPLDHIHDTPSPPSPPQPQPPIMGHPLYYNYHDYHGSTFICCFHNQTLFLTLRDGMNIMFSHLEYLLTIVITSHFPPPP</sequence>
<organism evidence="4">
    <name type="scientific">Tanacetum cinerariifolium</name>
    <name type="common">Dalmatian daisy</name>
    <name type="synonym">Chrysanthemum cinerariifolium</name>
    <dbReference type="NCBI Taxonomy" id="118510"/>
    <lineage>
        <taxon>Eukaryota</taxon>
        <taxon>Viridiplantae</taxon>
        <taxon>Streptophyta</taxon>
        <taxon>Embryophyta</taxon>
        <taxon>Tracheophyta</taxon>
        <taxon>Spermatophyta</taxon>
        <taxon>Magnoliopsida</taxon>
        <taxon>eudicotyledons</taxon>
        <taxon>Gunneridae</taxon>
        <taxon>Pentapetalae</taxon>
        <taxon>asterids</taxon>
        <taxon>campanulids</taxon>
        <taxon>Asterales</taxon>
        <taxon>Asteraceae</taxon>
        <taxon>Asteroideae</taxon>
        <taxon>Anthemideae</taxon>
        <taxon>Anthemidinae</taxon>
        <taxon>Tanacetum</taxon>
    </lineage>
</organism>
<gene>
    <name evidence="4" type="ORF">Tci_045542</name>
</gene>
<comment type="caution">
    <text evidence="4">The sequence shown here is derived from an EMBL/GenBank/DDBJ whole genome shotgun (WGS) entry which is preliminary data.</text>
</comment>
<dbReference type="PANTHER" id="PTHR34676">
    <property type="entry name" value="DUF4219 DOMAIN-CONTAINING PROTEIN-RELATED"/>
    <property type="match status" value="1"/>
</dbReference>
<feature type="compositionally biased region" description="Low complexity" evidence="2">
    <location>
        <begin position="814"/>
        <end position="828"/>
    </location>
</feature>
<reference evidence="4" key="1">
    <citation type="journal article" date="2019" name="Sci. Rep.">
        <title>Draft genome of Tanacetum cinerariifolium, the natural source of mosquito coil.</title>
        <authorList>
            <person name="Yamashiro T."/>
            <person name="Shiraishi A."/>
            <person name="Satake H."/>
            <person name="Nakayama K."/>
        </authorList>
    </citation>
    <scope>NUCLEOTIDE SEQUENCE</scope>
</reference>
<dbReference type="PANTHER" id="PTHR34676:SF8">
    <property type="entry name" value="TRANSMEMBRANE PROTEIN"/>
    <property type="match status" value="1"/>
</dbReference>
<feature type="compositionally biased region" description="Low complexity" evidence="2">
    <location>
        <begin position="837"/>
        <end position="855"/>
    </location>
</feature>
<name>A0A6L2MMK5_TANCI</name>
<evidence type="ECO:0000256" key="2">
    <source>
        <dbReference type="SAM" id="MobiDB-lite"/>
    </source>
</evidence>
<dbReference type="Pfam" id="PF14223">
    <property type="entry name" value="Retrotran_gag_2"/>
    <property type="match status" value="1"/>
</dbReference>
<feature type="region of interest" description="Disordered" evidence="2">
    <location>
        <begin position="812"/>
        <end position="871"/>
    </location>
</feature>
<dbReference type="AlphaFoldDB" id="A0A6L2MMK5"/>
<dbReference type="InterPro" id="IPR054722">
    <property type="entry name" value="PolX-like_BBD"/>
</dbReference>
<accession>A0A6L2MMK5</accession>
<evidence type="ECO:0000313" key="4">
    <source>
        <dbReference type="EMBL" id="GEU73564.1"/>
    </source>
</evidence>
<feature type="region of interest" description="Disordered" evidence="2">
    <location>
        <begin position="705"/>
        <end position="756"/>
    </location>
</feature>
<protein>
    <recommendedName>
        <fullName evidence="3">Retrovirus-related Pol polyprotein from transposon TNT 1-94-like beta-barrel domain-containing protein</fullName>
    </recommendedName>
</protein>
<feature type="compositionally biased region" description="Polar residues" evidence="2">
    <location>
        <begin position="856"/>
        <end position="867"/>
    </location>
</feature>
<feature type="coiled-coil region" evidence="1">
    <location>
        <begin position="288"/>
        <end position="315"/>
    </location>
</feature>
<evidence type="ECO:0000256" key="1">
    <source>
        <dbReference type="SAM" id="Coils"/>
    </source>
</evidence>
<feature type="compositionally biased region" description="Basic and acidic residues" evidence="2">
    <location>
        <begin position="707"/>
        <end position="717"/>
    </location>
</feature>
<keyword evidence="1" id="KW-0175">Coiled coil</keyword>
<dbReference type="Pfam" id="PF22936">
    <property type="entry name" value="Pol_BBD"/>
    <property type="match status" value="1"/>
</dbReference>
<dbReference type="EMBL" id="BKCJ010006715">
    <property type="protein sequence ID" value="GEU73564.1"/>
    <property type="molecule type" value="Genomic_DNA"/>
</dbReference>
<evidence type="ECO:0000259" key="3">
    <source>
        <dbReference type="Pfam" id="PF22936"/>
    </source>
</evidence>
<feature type="compositionally biased region" description="Low complexity" evidence="2">
    <location>
        <begin position="725"/>
        <end position="736"/>
    </location>
</feature>
<feature type="domain" description="Retrovirus-related Pol polyprotein from transposon TNT 1-94-like beta-barrel" evidence="3">
    <location>
        <begin position="367"/>
        <end position="425"/>
    </location>
</feature>
<proteinExistence type="predicted"/>